<gene>
    <name evidence="1" type="ORF">GLOINDRAFT_192635</name>
</gene>
<reference evidence="1" key="1">
    <citation type="submission" date="2013-07" db="EMBL/GenBank/DDBJ databases">
        <title>The genome of an arbuscular mycorrhizal fungus provides insights into the evolution of the oldest plant symbiosis.</title>
        <authorList>
            <consortium name="DOE Joint Genome Institute"/>
            <person name="Tisserant E."/>
            <person name="Malbreil M."/>
            <person name="Kuo A."/>
            <person name="Kohler A."/>
            <person name="Symeonidi A."/>
            <person name="Balestrini R."/>
            <person name="Charron P."/>
            <person name="Duensing N."/>
            <person name="Frei-dit-Frey N."/>
            <person name="Gianinazzi-Pearson V."/>
            <person name="Gilbert B."/>
            <person name="Handa Y."/>
            <person name="Hijri M."/>
            <person name="Kaul R."/>
            <person name="Kawaguchi M."/>
            <person name="Krajinski F."/>
            <person name="Lammers P."/>
            <person name="Lapierre D."/>
            <person name="Masclaux F.G."/>
            <person name="Murat C."/>
            <person name="Morin E."/>
            <person name="Ndikumana S."/>
            <person name="Pagni M."/>
            <person name="Petitpierre D."/>
            <person name="Requena N."/>
            <person name="Rosikiewicz P."/>
            <person name="Riley R."/>
            <person name="Saito K."/>
            <person name="San Clemente H."/>
            <person name="Shapiro H."/>
            <person name="van Tuinen D."/>
            <person name="Becard G."/>
            <person name="Bonfante P."/>
            <person name="Paszkowski U."/>
            <person name="Shachar-Hill Y."/>
            <person name="Young J.P."/>
            <person name="Sanders I.R."/>
            <person name="Henrissat B."/>
            <person name="Rensing S.A."/>
            <person name="Grigoriev I.V."/>
            <person name="Corradi N."/>
            <person name="Roux C."/>
            <person name="Martin F."/>
        </authorList>
    </citation>
    <scope>NUCLEOTIDE SEQUENCE</scope>
    <source>
        <strain evidence="1">DAOM 197198</strain>
    </source>
</reference>
<organism evidence="1">
    <name type="scientific">Rhizophagus irregularis (strain DAOM 181602 / DAOM 197198 / MUCL 43194)</name>
    <name type="common">Arbuscular mycorrhizal fungus</name>
    <name type="synonym">Glomus intraradices</name>
    <dbReference type="NCBI Taxonomy" id="747089"/>
    <lineage>
        <taxon>Eukaryota</taxon>
        <taxon>Fungi</taxon>
        <taxon>Fungi incertae sedis</taxon>
        <taxon>Mucoromycota</taxon>
        <taxon>Glomeromycotina</taxon>
        <taxon>Glomeromycetes</taxon>
        <taxon>Glomerales</taxon>
        <taxon>Glomeraceae</taxon>
        <taxon>Rhizophagus</taxon>
    </lineage>
</organism>
<evidence type="ECO:0000313" key="1">
    <source>
        <dbReference type="EMBL" id="ESA11139.1"/>
    </source>
</evidence>
<dbReference type="HOGENOM" id="CLU_2543749_0_0_1"/>
<dbReference type="AlphaFoldDB" id="U9TSJ7"/>
<protein>
    <submittedName>
        <fullName evidence="1">Uncharacterized protein</fullName>
    </submittedName>
</protein>
<proteinExistence type="predicted"/>
<accession>U9TSJ7</accession>
<name>U9TSJ7_RHIID</name>
<dbReference type="EMBL" id="KI286328">
    <property type="protein sequence ID" value="ESA11139.1"/>
    <property type="molecule type" value="Genomic_DNA"/>
</dbReference>
<sequence length="83" mass="10113">MCSIIHSYCFFHDTLSKFLSYHNEESRVYYYVKSFSVIISLILLIEKLNIIIFSCVCTNIWMFNRIYYTFYILTIPKTYYTQT</sequence>